<organism evidence="3 4">
    <name type="scientific">Demequina lignilytica</name>
    <dbReference type="NCBI Taxonomy" id="3051663"/>
    <lineage>
        <taxon>Bacteria</taxon>
        <taxon>Bacillati</taxon>
        <taxon>Actinomycetota</taxon>
        <taxon>Actinomycetes</taxon>
        <taxon>Micrococcales</taxon>
        <taxon>Demequinaceae</taxon>
        <taxon>Demequina</taxon>
    </lineage>
</organism>
<evidence type="ECO:0000313" key="3">
    <source>
        <dbReference type="EMBL" id="MDN4486846.1"/>
    </source>
</evidence>
<feature type="compositionally biased region" description="Basic and acidic residues" evidence="1">
    <location>
        <begin position="219"/>
        <end position="233"/>
    </location>
</feature>
<dbReference type="Proteomes" id="UP001172737">
    <property type="component" value="Unassembled WGS sequence"/>
</dbReference>
<keyword evidence="2" id="KW-0472">Membrane</keyword>
<evidence type="ECO:0000256" key="1">
    <source>
        <dbReference type="SAM" id="MobiDB-lite"/>
    </source>
</evidence>
<keyword evidence="4" id="KW-1185">Reference proteome</keyword>
<dbReference type="InterPro" id="IPR025445">
    <property type="entry name" value="DUF4191"/>
</dbReference>
<protein>
    <submittedName>
        <fullName evidence="3">DUF4191 domain-containing protein</fullName>
    </submittedName>
</protein>
<proteinExistence type="predicted"/>
<accession>A0AAW7M8A3</accession>
<evidence type="ECO:0000313" key="4">
    <source>
        <dbReference type="Proteomes" id="UP001172737"/>
    </source>
</evidence>
<dbReference type="RefSeq" id="WP_301144429.1">
    <property type="nucleotide sequence ID" value="NZ_JAUHPX010000001.1"/>
</dbReference>
<keyword evidence="2" id="KW-0812">Transmembrane</keyword>
<evidence type="ECO:0000256" key="2">
    <source>
        <dbReference type="SAM" id="Phobius"/>
    </source>
</evidence>
<keyword evidence="2" id="KW-1133">Transmembrane helix</keyword>
<reference evidence="3" key="1">
    <citation type="submission" date="2023-06" db="EMBL/GenBank/DDBJ databases">
        <title>Sysu t00039.</title>
        <authorList>
            <person name="Gao L."/>
            <person name="Fang B.-Z."/>
            <person name="Li W.-J."/>
        </authorList>
    </citation>
    <scope>NUCLEOTIDE SEQUENCE</scope>
    <source>
        <strain evidence="3">SYSU T00039</strain>
    </source>
</reference>
<sequence length="233" mass="24895">MAKDTSPQKKQRWYSLVAQAYKVTAPHDKWLLPGIIGIIVGGIAVFVVIGLIIGGTAAIIYTSIFGVLTALLGAMYFLTRRFESNAYARMAGQPGAALAVAQAIRSGWEFQDEPVNMDPRSQAIVFQGVGKGGIVLLAEGGNAARKTVQTTTKRIEKLVPGVPVTSYYVGSGEGEVSLAKLQRTIRKTPKALNKNAQATVKARLKAIGGSKPPLPKGIDPVRARPDRKGMRGR</sequence>
<feature type="transmembrane region" description="Helical" evidence="2">
    <location>
        <begin position="59"/>
        <end position="79"/>
    </location>
</feature>
<feature type="region of interest" description="Disordered" evidence="1">
    <location>
        <begin position="207"/>
        <end position="233"/>
    </location>
</feature>
<dbReference type="AlphaFoldDB" id="A0AAW7M8A3"/>
<dbReference type="EMBL" id="JAUHPX010000001">
    <property type="protein sequence ID" value="MDN4486846.1"/>
    <property type="molecule type" value="Genomic_DNA"/>
</dbReference>
<dbReference type="Pfam" id="PF13829">
    <property type="entry name" value="DUF4191"/>
    <property type="match status" value="1"/>
</dbReference>
<gene>
    <name evidence="3" type="ORF">QQX10_01560</name>
</gene>
<comment type="caution">
    <text evidence="3">The sequence shown here is derived from an EMBL/GenBank/DDBJ whole genome shotgun (WGS) entry which is preliminary data.</text>
</comment>
<feature type="transmembrane region" description="Helical" evidence="2">
    <location>
        <begin position="30"/>
        <end position="53"/>
    </location>
</feature>
<name>A0AAW7M8A3_9MICO</name>